<dbReference type="PANTHER" id="PTHR24056:SF546">
    <property type="entry name" value="CYCLIN-DEPENDENT KINASE 12"/>
    <property type="match status" value="1"/>
</dbReference>
<dbReference type="GO" id="GO:0005524">
    <property type="term" value="F:ATP binding"/>
    <property type="evidence" value="ECO:0007669"/>
    <property type="project" value="UniProtKB-UniRule"/>
</dbReference>
<dbReference type="GO" id="GO:0030332">
    <property type="term" value="F:cyclin binding"/>
    <property type="evidence" value="ECO:0007669"/>
    <property type="project" value="TreeGrafter"/>
</dbReference>
<name>A0A9P6ARW4_9AGAM</name>
<proteinExistence type="inferred from homology"/>
<dbReference type="Gene3D" id="1.10.510.10">
    <property type="entry name" value="Transferase(Phosphotransferase) domain 1"/>
    <property type="match status" value="1"/>
</dbReference>
<keyword evidence="3" id="KW-0808">Transferase</keyword>
<dbReference type="PROSITE" id="PS50011">
    <property type="entry name" value="PROTEIN_KINASE_DOM"/>
    <property type="match status" value="1"/>
</dbReference>
<dbReference type="GO" id="GO:0008024">
    <property type="term" value="C:cyclin/CDK positive transcription elongation factor complex"/>
    <property type="evidence" value="ECO:0007669"/>
    <property type="project" value="TreeGrafter"/>
</dbReference>
<keyword evidence="2 8" id="KW-0723">Serine/threonine-protein kinase</keyword>
<dbReference type="GO" id="GO:0008353">
    <property type="term" value="F:RNA polymerase II CTD heptapeptide repeat kinase activity"/>
    <property type="evidence" value="ECO:0007669"/>
    <property type="project" value="TreeGrafter"/>
</dbReference>
<dbReference type="Gene3D" id="3.30.200.20">
    <property type="entry name" value="Phosphorylase Kinase, domain 1"/>
    <property type="match status" value="1"/>
</dbReference>
<evidence type="ECO:0000256" key="2">
    <source>
        <dbReference type="ARBA" id="ARBA00022527"/>
    </source>
</evidence>
<dbReference type="GO" id="GO:0032968">
    <property type="term" value="P:positive regulation of transcription elongation by RNA polymerase II"/>
    <property type="evidence" value="ECO:0007669"/>
    <property type="project" value="TreeGrafter"/>
</dbReference>
<dbReference type="EMBL" id="MU129009">
    <property type="protein sequence ID" value="KAF9510845.1"/>
    <property type="molecule type" value="Genomic_DNA"/>
</dbReference>
<comment type="caution">
    <text evidence="10">The sequence shown here is derived from an EMBL/GenBank/DDBJ whole genome shotgun (WGS) entry which is preliminary data.</text>
</comment>
<evidence type="ECO:0000256" key="7">
    <source>
        <dbReference type="PROSITE-ProRule" id="PRU10141"/>
    </source>
</evidence>
<organism evidence="10 11">
    <name type="scientific">Hydnum rufescens UP504</name>
    <dbReference type="NCBI Taxonomy" id="1448309"/>
    <lineage>
        <taxon>Eukaryota</taxon>
        <taxon>Fungi</taxon>
        <taxon>Dikarya</taxon>
        <taxon>Basidiomycota</taxon>
        <taxon>Agaricomycotina</taxon>
        <taxon>Agaricomycetes</taxon>
        <taxon>Cantharellales</taxon>
        <taxon>Hydnaceae</taxon>
        <taxon>Hydnum</taxon>
    </lineage>
</organism>
<sequence>MPSGLASLVSGILGATTLTSPAPHSSSQQRPGSIDTERLAIDSCGIPKRHLTPPPVPPVLSIPGEAYHALPVRPSHISPRRPVPNLPLTFLLPIHRPTIPDTGSTSARVHPLCFDSHSDLLNPSPPPGSVHLENSLVPGLDGERDSYQAVAQVGEGTFGQVYKARNNAQIRKYVALKRTRVESKRDGFLLTAMREIKQLPSLRHESVINLHEISRQCAYGIRVYGSPSNGGFSLKITFALLRVIHLDIKGSNILMNNQVIVEIAYFSLGRFCQKRQRTDYMSRMYAGLSTDALELFMKKPIFQGNDEIHQIESIYKLMGTPSGEDRLGLDASPFSPPINSTLKSARLISPITNTVVFHSTDIRSNLLDLHMPSLRKRCLYLSSFTSSHFIIRSRLEPDKPLHLVDPWSQPLLLTHLLRHRLCRPWRKIEKRAEAD</sequence>
<dbReference type="PANTHER" id="PTHR24056">
    <property type="entry name" value="CELL DIVISION PROTEIN KINASE"/>
    <property type="match status" value="1"/>
</dbReference>
<dbReference type="InterPro" id="IPR008271">
    <property type="entry name" value="Ser/Thr_kinase_AS"/>
</dbReference>
<gene>
    <name evidence="10" type="ORF">BS47DRAFT_1395630</name>
</gene>
<dbReference type="InterPro" id="IPR011009">
    <property type="entry name" value="Kinase-like_dom_sf"/>
</dbReference>
<protein>
    <recommendedName>
        <fullName evidence="9">Protein kinase domain-containing protein</fullName>
    </recommendedName>
</protein>
<comment type="similarity">
    <text evidence="1">Belongs to the protein kinase superfamily. CMGC Ser/Thr protein kinase family. CDC2/CDKX subfamily.</text>
</comment>
<dbReference type="InterPro" id="IPR017441">
    <property type="entry name" value="Protein_kinase_ATP_BS"/>
</dbReference>
<evidence type="ECO:0000256" key="6">
    <source>
        <dbReference type="ARBA" id="ARBA00022840"/>
    </source>
</evidence>
<accession>A0A9P6ARW4</accession>
<feature type="domain" description="Protein kinase" evidence="9">
    <location>
        <begin position="147"/>
        <end position="435"/>
    </location>
</feature>
<evidence type="ECO:0000259" key="9">
    <source>
        <dbReference type="PROSITE" id="PS50011"/>
    </source>
</evidence>
<evidence type="ECO:0000256" key="8">
    <source>
        <dbReference type="RuleBase" id="RU000304"/>
    </source>
</evidence>
<dbReference type="SUPFAM" id="SSF56112">
    <property type="entry name" value="Protein kinase-like (PK-like)"/>
    <property type="match status" value="1"/>
</dbReference>
<dbReference type="InterPro" id="IPR050108">
    <property type="entry name" value="CDK"/>
</dbReference>
<evidence type="ECO:0000256" key="4">
    <source>
        <dbReference type="ARBA" id="ARBA00022741"/>
    </source>
</evidence>
<keyword evidence="4 7" id="KW-0547">Nucleotide-binding</keyword>
<dbReference type="InterPro" id="IPR000719">
    <property type="entry name" value="Prot_kinase_dom"/>
</dbReference>
<evidence type="ECO:0000256" key="3">
    <source>
        <dbReference type="ARBA" id="ARBA00022679"/>
    </source>
</evidence>
<dbReference type="PROSITE" id="PS00108">
    <property type="entry name" value="PROTEIN_KINASE_ST"/>
    <property type="match status" value="1"/>
</dbReference>
<dbReference type="Proteomes" id="UP000886523">
    <property type="component" value="Unassembled WGS sequence"/>
</dbReference>
<keyword evidence="11" id="KW-1185">Reference proteome</keyword>
<dbReference type="Pfam" id="PF00069">
    <property type="entry name" value="Pkinase"/>
    <property type="match status" value="1"/>
</dbReference>
<keyword evidence="6 7" id="KW-0067">ATP-binding</keyword>
<evidence type="ECO:0000313" key="11">
    <source>
        <dbReference type="Proteomes" id="UP000886523"/>
    </source>
</evidence>
<dbReference type="PROSITE" id="PS00107">
    <property type="entry name" value="PROTEIN_KINASE_ATP"/>
    <property type="match status" value="1"/>
</dbReference>
<evidence type="ECO:0000256" key="5">
    <source>
        <dbReference type="ARBA" id="ARBA00022777"/>
    </source>
</evidence>
<evidence type="ECO:0000313" key="10">
    <source>
        <dbReference type="EMBL" id="KAF9510845.1"/>
    </source>
</evidence>
<evidence type="ECO:0000256" key="1">
    <source>
        <dbReference type="ARBA" id="ARBA00006485"/>
    </source>
</evidence>
<feature type="binding site" evidence="7">
    <location>
        <position position="177"/>
    </location>
    <ligand>
        <name>ATP</name>
        <dbReference type="ChEBI" id="CHEBI:30616"/>
    </ligand>
</feature>
<dbReference type="AlphaFoldDB" id="A0A9P6ARW4"/>
<dbReference type="SMART" id="SM00220">
    <property type="entry name" value="S_TKc"/>
    <property type="match status" value="1"/>
</dbReference>
<keyword evidence="5" id="KW-0418">Kinase</keyword>
<reference evidence="10" key="1">
    <citation type="journal article" date="2020" name="Nat. Commun.">
        <title>Large-scale genome sequencing of mycorrhizal fungi provides insights into the early evolution of symbiotic traits.</title>
        <authorList>
            <person name="Miyauchi S."/>
            <person name="Kiss E."/>
            <person name="Kuo A."/>
            <person name="Drula E."/>
            <person name="Kohler A."/>
            <person name="Sanchez-Garcia M."/>
            <person name="Morin E."/>
            <person name="Andreopoulos B."/>
            <person name="Barry K.W."/>
            <person name="Bonito G."/>
            <person name="Buee M."/>
            <person name="Carver A."/>
            <person name="Chen C."/>
            <person name="Cichocki N."/>
            <person name="Clum A."/>
            <person name="Culley D."/>
            <person name="Crous P.W."/>
            <person name="Fauchery L."/>
            <person name="Girlanda M."/>
            <person name="Hayes R.D."/>
            <person name="Keri Z."/>
            <person name="LaButti K."/>
            <person name="Lipzen A."/>
            <person name="Lombard V."/>
            <person name="Magnuson J."/>
            <person name="Maillard F."/>
            <person name="Murat C."/>
            <person name="Nolan M."/>
            <person name="Ohm R.A."/>
            <person name="Pangilinan J."/>
            <person name="Pereira M.F."/>
            <person name="Perotto S."/>
            <person name="Peter M."/>
            <person name="Pfister S."/>
            <person name="Riley R."/>
            <person name="Sitrit Y."/>
            <person name="Stielow J.B."/>
            <person name="Szollosi G."/>
            <person name="Zifcakova L."/>
            <person name="Stursova M."/>
            <person name="Spatafora J.W."/>
            <person name="Tedersoo L."/>
            <person name="Vaario L.M."/>
            <person name="Yamada A."/>
            <person name="Yan M."/>
            <person name="Wang P."/>
            <person name="Xu J."/>
            <person name="Bruns T."/>
            <person name="Baldrian P."/>
            <person name="Vilgalys R."/>
            <person name="Dunand C."/>
            <person name="Henrissat B."/>
            <person name="Grigoriev I.V."/>
            <person name="Hibbett D."/>
            <person name="Nagy L.G."/>
            <person name="Martin F.M."/>
        </authorList>
    </citation>
    <scope>NUCLEOTIDE SEQUENCE</scope>
    <source>
        <strain evidence="10">UP504</strain>
    </source>
</reference>